<gene>
    <name evidence="2" type="ORF">PXEA_LOCUS26185</name>
</gene>
<feature type="non-terminal residue" evidence="2">
    <location>
        <position position="1037"/>
    </location>
</feature>
<organism evidence="2 3">
    <name type="scientific">Protopolystoma xenopodis</name>
    <dbReference type="NCBI Taxonomy" id="117903"/>
    <lineage>
        <taxon>Eukaryota</taxon>
        <taxon>Metazoa</taxon>
        <taxon>Spiralia</taxon>
        <taxon>Lophotrochozoa</taxon>
        <taxon>Platyhelminthes</taxon>
        <taxon>Monogenea</taxon>
        <taxon>Polyopisthocotylea</taxon>
        <taxon>Polystomatidea</taxon>
        <taxon>Polystomatidae</taxon>
        <taxon>Protopolystoma</taxon>
    </lineage>
</organism>
<dbReference type="AlphaFoldDB" id="A0A3S5ALX4"/>
<feature type="compositionally biased region" description="Low complexity" evidence="1">
    <location>
        <begin position="984"/>
        <end position="999"/>
    </location>
</feature>
<comment type="caution">
    <text evidence="2">The sequence shown here is derived from an EMBL/GenBank/DDBJ whole genome shotgun (WGS) entry which is preliminary data.</text>
</comment>
<reference evidence="2" key="1">
    <citation type="submission" date="2018-11" db="EMBL/GenBank/DDBJ databases">
        <authorList>
            <consortium name="Pathogen Informatics"/>
        </authorList>
    </citation>
    <scope>NUCLEOTIDE SEQUENCE</scope>
</reference>
<feature type="region of interest" description="Disordered" evidence="1">
    <location>
        <begin position="240"/>
        <end position="269"/>
    </location>
</feature>
<sequence>MLRGRRRDAKMRFSMPIKLLPNGHKSHEGPFGQVKSIEEARSYETVDYRRDASADSLACWAVDLLRQVDAPDSMDTSLKSHLQPTCVRLPTTTGTTLAGFSDHCQRVNSVCDQGKRQSFLRTPHSAYTRLDLTRLSEAEMVRLIEQLVYLEPGTSGHPTAALKSTDSASNVRVLLKVEQCNSVLGLLQTYPQASEPGVAEELKNGLTYALAKRQSDASDVELEIGEGILMRLQQKQCALHSSNYPPNAGRPLSDVSKASESEAISPPISQPSYFPPFTASHLVAEAEKGLPSITTNIATISTCSPPFDAATPLVLNGSLAELITPSNWHEKTTDLHSPSETAKVNPISGVHDQFFYLRGLMSPTGLCLNQLALVMPSLKALLGDDDVQQNRILRLQLTNLVKRLQSVQEGRSRRVRDAGFQICRTLNAEEPVVQLSKADRQILATAISASDLPSIRAPEELNAEAATLSRDRPAASPTVVQQVAEISLSLHHAAHSGCISHAECSLVVDQLREFSAAQLFGDSPRQAFFLTDENRTRLGIVSQLYFRGREAPAARLLDLPMRQMMTHLAGLLGLAAMQESHSNLADLLRRLHTSPVLSEPDGSGPRLLLEAETRDRLADLLRVALACQSCPPGGQDVGQLQRHLEAAASIAEIIDRLQLAGQATDPEVGSKAVMLDLDEAHLVQQLLLLAYSQTGGSEHQLTTAMLPDHFHVDTPFASLVWPFVRSQTGGWITTREPIDTLAGFREPVTSLPPTLPLDLPLSPIAEAMTPESSVNSPEPTSSCDLDTTRASLPQVATTPEPAMSEVPMSIDSTSVCSDGPGLKSESDYVIDRPAESTMLSDRTLVFGNTTIPSGPRQPALASKTTLNMFLTGKRNITSTCLLPKVDNQRQPLSFEGVKGAIAQGIRQKMSNFFANEKDQIETALVFHASDAASPTSSPKPQFVGPNCKVDADVCSDGNMSCLIRVGSLAEKSEATSKSTRAYAPPQQSSDSESNSSSQPCQIDSTLSIGKAASPPVSGMKLHFRPFSRKLNDPQSRN</sequence>
<protein>
    <submittedName>
        <fullName evidence="2">Uncharacterized protein</fullName>
    </submittedName>
</protein>
<evidence type="ECO:0000313" key="2">
    <source>
        <dbReference type="EMBL" id="VEL32745.1"/>
    </source>
</evidence>
<accession>A0A3S5ALX4</accession>
<keyword evidence="3" id="KW-1185">Reference proteome</keyword>
<evidence type="ECO:0000313" key="3">
    <source>
        <dbReference type="Proteomes" id="UP000784294"/>
    </source>
</evidence>
<evidence type="ECO:0000256" key="1">
    <source>
        <dbReference type="SAM" id="MobiDB-lite"/>
    </source>
</evidence>
<name>A0A3S5ALX4_9PLAT</name>
<proteinExistence type="predicted"/>
<feature type="region of interest" description="Disordered" evidence="1">
    <location>
        <begin position="973"/>
        <end position="1037"/>
    </location>
</feature>
<dbReference type="EMBL" id="CAAALY010244587">
    <property type="protein sequence ID" value="VEL32745.1"/>
    <property type="molecule type" value="Genomic_DNA"/>
</dbReference>
<dbReference type="Proteomes" id="UP000784294">
    <property type="component" value="Unassembled WGS sequence"/>
</dbReference>